<proteinExistence type="predicted"/>
<organism evidence="1 2">
    <name type="scientific">Vibrio proteolyticus NBRC 13287</name>
    <dbReference type="NCBI Taxonomy" id="1219065"/>
    <lineage>
        <taxon>Bacteria</taxon>
        <taxon>Pseudomonadati</taxon>
        <taxon>Pseudomonadota</taxon>
        <taxon>Gammaproteobacteria</taxon>
        <taxon>Vibrionales</taxon>
        <taxon>Vibrionaceae</taxon>
        <taxon>Vibrio</taxon>
    </lineage>
</organism>
<evidence type="ECO:0008006" key="3">
    <source>
        <dbReference type="Google" id="ProtNLM"/>
    </source>
</evidence>
<gene>
    <name evidence="1" type="ORF">VPR01S_12_00390</name>
</gene>
<dbReference type="STRING" id="1219065.VPR01S_12_00390"/>
<dbReference type="RefSeq" id="WP_021706202.1">
    <property type="nucleotide sequence ID" value="NZ_BATJ01000012.1"/>
</dbReference>
<dbReference type="AlphaFoldDB" id="U2ZKE9"/>
<name>U2ZKE9_VIBPR</name>
<keyword evidence="2" id="KW-1185">Reference proteome</keyword>
<dbReference type="EMBL" id="BATJ01000012">
    <property type="protein sequence ID" value="GAD68231.1"/>
    <property type="molecule type" value="Genomic_DNA"/>
</dbReference>
<reference evidence="1 2" key="1">
    <citation type="submission" date="2013-09" db="EMBL/GenBank/DDBJ databases">
        <title>Whole genome shotgun sequence of Vibrio proteolyticus NBRC 13287.</title>
        <authorList>
            <person name="Isaki S."/>
            <person name="Hosoyama A."/>
            <person name="Numata M."/>
            <person name="Hashimoto M."/>
            <person name="Hosoyama Y."/>
            <person name="Tsuchikane K."/>
            <person name="Noguchi M."/>
            <person name="Hirakata S."/>
            <person name="Ichikawa N."/>
            <person name="Ohji S."/>
            <person name="Yamazoe A."/>
            <person name="Fujita N."/>
        </authorList>
    </citation>
    <scope>NUCLEOTIDE SEQUENCE [LARGE SCALE GENOMIC DNA]</scope>
    <source>
        <strain evidence="1 2">NBRC 13287</strain>
    </source>
</reference>
<sequence>MRLFRRTTSAYLSLLLAVMVVVLCAVKTTTAYQNAPQPYLSVHVDDSHDTQAESSASPCKLTEKLLTQSLANLETLTPLLILIALLFSGAVQTQQVQRAAPSEFTVPKLRIHITHCIFRE</sequence>
<dbReference type="Proteomes" id="UP000016570">
    <property type="component" value="Unassembled WGS sequence"/>
</dbReference>
<protein>
    <recommendedName>
        <fullName evidence="3">Copper resistance protein</fullName>
    </recommendedName>
</protein>
<evidence type="ECO:0000313" key="2">
    <source>
        <dbReference type="Proteomes" id="UP000016570"/>
    </source>
</evidence>
<accession>U2ZKE9</accession>
<evidence type="ECO:0000313" key="1">
    <source>
        <dbReference type="EMBL" id="GAD68231.1"/>
    </source>
</evidence>
<comment type="caution">
    <text evidence="1">The sequence shown here is derived from an EMBL/GenBank/DDBJ whole genome shotgun (WGS) entry which is preliminary data.</text>
</comment>